<dbReference type="AlphaFoldDB" id="A0A1H0Q1Q5"/>
<dbReference type="InterPro" id="IPR038371">
    <property type="entry name" value="Cu_polyphenol_OxRdtase_sf"/>
</dbReference>
<evidence type="ECO:0000256" key="5">
    <source>
        <dbReference type="ARBA" id="ARBA00022723"/>
    </source>
</evidence>
<comment type="similarity">
    <text evidence="3 11">Belongs to the purine nucleoside phosphorylase YfiH/LACC1 family.</text>
</comment>
<comment type="catalytic activity">
    <reaction evidence="10">
        <text>S-methyl-5'-thioadenosine + phosphate = 5-(methylsulfanyl)-alpha-D-ribose 1-phosphate + adenine</text>
        <dbReference type="Rhea" id="RHEA:11852"/>
        <dbReference type="ChEBI" id="CHEBI:16708"/>
        <dbReference type="ChEBI" id="CHEBI:17509"/>
        <dbReference type="ChEBI" id="CHEBI:43474"/>
        <dbReference type="ChEBI" id="CHEBI:58533"/>
        <dbReference type="EC" id="2.4.2.28"/>
    </reaction>
    <physiologicalReaction direction="left-to-right" evidence="10">
        <dbReference type="Rhea" id="RHEA:11853"/>
    </physiologicalReaction>
</comment>
<comment type="catalytic activity">
    <reaction evidence="9">
        <text>adenosine + phosphate = alpha-D-ribose 1-phosphate + adenine</text>
        <dbReference type="Rhea" id="RHEA:27642"/>
        <dbReference type="ChEBI" id="CHEBI:16335"/>
        <dbReference type="ChEBI" id="CHEBI:16708"/>
        <dbReference type="ChEBI" id="CHEBI:43474"/>
        <dbReference type="ChEBI" id="CHEBI:57720"/>
        <dbReference type="EC" id="2.4.2.1"/>
    </reaction>
    <physiologicalReaction direction="left-to-right" evidence="9">
        <dbReference type="Rhea" id="RHEA:27643"/>
    </physiologicalReaction>
</comment>
<evidence type="ECO:0000256" key="2">
    <source>
        <dbReference type="ARBA" id="ARBA00003215"/>
    </source>
</evidence>
<dbReference type="PANTHER" id="PTHR30616">
    <property type="entry name" value="UNCHARACTERIZED PROTEIN YFIH"/>
    <property type="match status" value="1"/>
</dbReference>
<evidence type="ECO:0000256" key="3">
    <source>
        <dbReference type="ARBA" id="ARBA00007353"/>
    </source>
</evidence>
<dbReference type="Proteomes" id="UP000182412">
    <property type="component" value="Unassembled WGS sequence"/>
</dbReference>
<dbReference type="CDD" id="cd16833">
    <property type="entry name" value="YfiH"/>
    <property type="match status" value="1"/>
</dbReference>
<dbReference type="GO" id="GO:0017061">
    <property type="term" value="F:S-methyl-5-thioadenosine phosphorylase activity"/>
    <property type="evidence" value="ECO:0007669"/>
    <property type="project" value="UniProtKB-EC"/>
</dbReference>
<dbReference type="EMBL" id="FNJQ01000006">
    <property type="protein sequence ID" value="SDP10598.1"/>
    <property type="molecule type" value="Genomic_DNA"/>
</dbReference>
<proteinExistence type="inferred from homology"/>
<evidence type="ECO:0000256" key="9">
    <source>
        <dbReference type="ARBA" id="ARBA00048968"/>
    </source>
</evidence>
<evidence type="ECO:0000256" key="10">
    <source>
        <dbReference type="ARBA" id="ARBA00049893"/>
    </source>
</evidence>
<evidence type="ECO:0000256" key="4">
    <source>
        <dbReference type="ARBA" id="ARBA00022679"/>
    </source>
</evidence>
<dbReference type="GO" id="GO:0016787">
    <property type="term" value="F:hydrolase activity"/>
    <property type="evidence" value="ECO:0007669"/>
    <property type="project" value="UniProtKB-KW"/>
</dbReference>
<organism evidence="12 13">
    <name type="scientific">Selenomonas ruminantium</name>
    <dbReference type="NCBI Taxonomy" id="971"/>
    <lineage>
        <taxon>Bacteria</taxon>
        <taxon>Bacillati</taxon>
        <taxon>Bacillota</taxon>
        <taxon>Negativicutes</taxon>
        <taxon>Selenomonadales</taxon>
        <taxon>Selenomonadaceae</taxon>
        <taxon>Selenomonas</taxon>
    </lineage>
</organism>
<evidence type="ECO:0000313" key="12">
    <source>
        <dbReference type="EMBL" id="SDP10598.1"/>
    </source>
</evidence>
<evidence type="ECO:0000256" key="1">
    <source>
        <dbReference type="ARBA" id="ARBA00000553"/>
    </source>
</evidence>
<comment type="function">
    <text evidence="2">Purine nucleoside enzyme that catalyzes the phosphorolysis of adenosine and inosine nucleosides, yielding D-ribose 1-phosphate and the respective free bases, adenine and hypoxanthine. Also catalyzes the phosphorolysis of S-methyl-5'-thioadenosine into adenine and S-methyl-5-thio-alpha-D-ribose 1-phosphate. Also has adenosine deaminase activity.</text>
</comment>
<protein>
    <recommendedName>
        <fullName evidence="11">Purine nucleoside phosphorylase</fullName>
    </recommendedName>
</protein>
<dbReference type="InterPro" id="IPR011324">
    <property type="entry name" value="Cytotoxic_necrot_fac-like_cat"/>
</dbReference>
<evidence type="ECO:0000256" key="8">
    <source>
        <dbReference type="ARBA" id="ARBA00047989"/>
    </source>
</evidence>
<dbReference type="InterPro" id="IPR003730">
    <property type="entry name" value="Cu_polyphenol_OxRdtase"/>
</dbReference>
<name>A0A1H0Q1Q5_SELRU</name>
<comment type="catalytic activity">
    <reaction evidence="1">
        <text>inosine + phosphate = alpha-D-ribose 1-phosphate + hypoxanthine</text>
        <dbReference type="Rhea" id="RHEA:27646"/>
        <dbReference type="ChEBI" id="CHEBI:17368"/>
        <dbReference type="ChEBI" id="CHEBI:17596"/>
        <dbReference type="ChEBI" id="CHEBI:43474"/>
        <dbReference type="ChEBI" id="CHEBI:57720"/>
        <dbReference type="EC" id="2.4.2.1"/>
    </reaction>
    <physiologicalReaction direction="left-to-right" evidence="1">
        <dbReference type="Rhea" id="RHEA:27647"/>
    </physiologicalReaction>
</comment>
<dbReference type="Pfam" id="PF02578">
    <property type="entry name" value="Cu-oxidase_4"/>
    <property type="match status" value="1"/>
</dbReference>
<evidence type="ECO:0000313" key="13">
    <source>
        <dbReference type="Proteomes" id="UP000182412"/>
    </source>
</evidence>
<keyword evidence="4" id="KW-0808">Transferase</keyword>
<evidence type="ECO:0000256" key="11">
    <source>
        <dbReference type="RuleBase" id="RU361274"/>
    </source>
</evidence>
<sequence length="291" mass="31902">MAAIVAVYVDNSGKRGEQMSFAIEHLGNNLWRGKFTSFAENVCQHAFSARLGGESVKPYKGLNMALHVGDEEDIVWENRQRFFQALELKADKLVTPQQVHGANIQRVTMDDAGRGAKAYADAIADTDALITNDPGLPLMLCFADCVPVIFLDPEKKAVGIAHAGWKGTVAKIARETVWRMQEEFGSDPADILAGIGPSIGPCCFAVGEEVAEKFRAAFPKNAESLISQRDGQLYVNLWEANRLQLLETGIPAANIEMADTCTDCQHQWFYSYRADGGQTGRMAAIIALNQY</sequence>
<keyword evidence="5" id="KW-0479">Metal-binding</keyword>
<accession>A0A1H0Q1Q5</accession>
<dbReference type="NCBIfam" id="TIGR00726">
    <property type="entry name" value="peptidoglycan editing factor PgeF"/>
    <property type="match status" value="1"/>
</dbReference>
<comment type="catalytic activity">
    <reaction evidence="8">
        <text>adenosine + H2O + H(+) = inosine + NH4(+)</text>
        <dbReference type="Rhea" id="RHEA:24408"/>
        <dbReference type="ChEBI" id="CHEBI:15377"/>
        <dbReference type="ChEBI" id="CHEBI:15378"/>
        <dbReference type="ChEBI" id="CHEBI:16335"/>
        <dbReference type="ChEBI" id="CHEBI:17596"/>
        <dbReference type="ChEBI" id="CHEBI:28938"/>
        <dbReference type="EC" id="3.5.4.4"/>
    </reaction>
    <physiologicalReaction direction="left-to-right" evidence="8">
        <dbReference type="Rhea" id="RHEA:24409"/>
    </physiologicalReaction>
</comment>
<evidence type="ECO:0000256" key="6">
    <source>
        <dbReference type="ARBA" id="ARBA00022801"/>
    </source>
</evidence>
<keyword evidence="6" id="KW-0378">Hydrolase</keyword>
<dbReference type="SUPFAM" id="SSF64438">
    <property type="entry name" value="CNF1/YfiH-like putative cysteine hydrolases"/>
    <property type="match status" value="1"/>
</dbReference>
<evidence type="ECO:0000256" key="7">
    <source>
        <dbReference type="ARBA" id="ARBA00022833"/>
    </source>
</evidence>
<gene>
    <name evidence="12" type="ORF">SAMN05216366_10680</name>
</gene>
<dbReference type="GO" id="GO:0005507">
    <property type="term" value="F:copper ion binding"/>
    <property type="evidence" value="ECO:0007669"/>
    <property type="project" value="TreeGrafter"/>
</dbReference>
<keyword evidence="7" id="KW-0862">Zinc</keyword>
<dbReference type="PANTHER" id="PTHR30616:SF2">
    <property type="entry name" value="PURINE NUCLEOSIDE PHOSPHORYLASE LACC1"/>
    <property type="match status" value="1"/>
</dbReference>
<dbReference type="Gene3D" id="3.60.140.10">
    <property type="entry name" value="CNF1/YfiH-like putative cysteine hydrolases"/>
    <property type="match status" value="1"/>
</dbReference>
<reference evidence="12 13" key="1">
    <citation type="submission" date="2016-10" db="EMBL/GenBank/DDBJ databases">
        <authorList>
            <person name="de Groot N.N."/>
        </authorList>
    </citation>
    <scope>NUCLEOTIDE SEQUENCE [LARGE SCALE GENOMIC DNA]</scope>
    <source>
        <strain evidence="12 13">S137</strain>
    </source>
</reference>